<dbReference type="Proteomes" id="UP000199041">
    <property type="component" value="Unassembled WGS sequence"/>
</dbReference>
<gene>
    <name evidence="3" type="ORF">SAMN05192529_10411</name>
</gene>
<name>A0A1H3WUL8_9BACT</name>
<dbReference type="RefSeq" id="WP_091394335.1">
    <property type="nucleotide sequence ID" value="NZ_FNQY01000004.1"/>
</dbReference>
<proteinExistence type="predicted"/>
<dbReference type="STRING" id="551991.SAMN05192529_10411"/>
<feature type="signal peptide" evidence="1">
    <location>
        <begin position="1"/>
        <end position="19"/>
    </location>
</feature>
<feature type="domain" description="DUF3347" evidence="2">
    <location>
        <begin position="45"/>
        <end position="132"/>
    </location>
</feature>
<dbReference type="InterPro" id="IPR021782">
    <property type="entry name" value="DUF3347"/>
</dbReference>
<reference evidence="3 4" key="1">
    <citation type="submission" date="2016-10" db="EMBL/GenBank/DDBJ databases">
        <authorList>
            <person name="de Groot N.N."/>
        </authorList>
    </citation>
    <scope>NUCLEOTIDE SEQUENCE [LARGE SCALE GENOMIC DNA]</scope>
    <source>
        <strain evidence="3 4">Vu-144</strain>
    </source>
</reference>
<keyword evidence="1" id="KW-0732">Signal</keyword>
<sequence length="174" mass="18966">MKKILLAFGFISITSLAMATPPGAANSYFSTHYTYTNATLDANSVVKAYLSLKDALVAGQKSQAAEAGKRLATALTSWEKQLDKKVFAKDGKEALNKAVAIGNATDITAQRTSFKDLSTHLYALLKTSGTTTTLYWDYCPMAKANWLSDKKEIENPYYGKTMLNCGSVKETLEP</sequence>
<dbReference type="OrthoDB" id="5513217at2"/>
<organism evidence="3 4">
    <name type="scientific">Arachidicoccus rhizosphaerae</name>
    <dbReference type="NCBI Taxonomy" id="551991"/>
    <lineage>
        <taxon>Bacteria</taxon>
        <taxon>Pseudomonadati</taxon>
        <taxon>Bacteroidota</taxon>
        <taxon>Chitinophagia</taxon>
        <taxon>Chitinophagales</taxon>
        <taxon>Chitinophagaceae</taxon>
        <taxon>Arachidicoccus</taxon>
    </lineage>
</organism>
<evidence type="ECO:0000313" key="3">
    <source>
        <dbReference type="EMBL" id="SDZ90823.1"/>
    </source>
</evidence>
<feature type="chain" id="PRO_5011708083" description="DUF3347 domain-containing protein" evidence="1">
    <location>
        <begin position="20"/>
        <end position="174"/>
    </location>
</feature>
<evidence type="ECO:0000259" key="2">
    <source>
        <dbReference type="Pfam" id="PF11827"/>
    </source>
</evidence>
<protein>
    <recommendedName>
        <fullName evidence="2">DUF3347 domain-containing protein</fullName>
    </recommendedName>
</protein>
<accession>A0A1H3WUL8</accession>
<dbReference type="EMBL" id="FNQY01000004">
    <property type="protein sequence ID" value="SDZ90823.1"/>
    <property type="molecule type" value="Genomic_DNA"/>
</dbReference>
<keyword evidence="4" id="KW-1185">Reference proteome</keyword>
<dbReference type="AlphaFoldDB" id="A0A1H3WUL8"/>
<evidence type="ECO:0000313" key="4">
    <source>
        <dbReference type="Proteomes" id="UP000199041"/>
    </source>
</evidence>
<evidence type="ECO:0000256" key="1">
    <source>
        <dbReference type="SAM" id="SignalP"/>
    </source>
</evidence>
<dbReference type="Pfam" id="PF11827">
    <property type="entry name" value="DUF3347"/>
    <property type="match status" value="1"/>
</dbReference>